<dbReference type="Gene3D" id="3.20.20.80">
    <property type="entry name" value="Glycosidases"/>
    <property type="match status" value="1"/>
</dbReference>
<dbReference type="Pfam" id="PF12905">
    <property type="entry name" value="Glyco_hydro_101"/>
    <property type="match status" value="1"/>
</dbReference>
<evidence type="ECO:0000259" key="1">
    <source>
        <dbReference type="Pfam" id="PF12905"/>
    </source>
</evidence>
<feature type="domain" description="Glycosyl hydrolase 101 beta-sandwich" evidence="2">
    <location>
        <begin position="589"/>
        <end position="724"/>
    </location>
</feature>
<dbReference type="InterPro" id="IPR014718">
    <property type="entry name" value="GH-type_carb-bd"/>
</dbReference>
<evidence type="ECO:0000313" key="7">
    <source>
        <dbReference type="Proteomes" id="UP000242084"/>
    </source>
</evidence>
<dbReference type="CDD" id="cd14244">
    <property type="entry name" value="GH_101_like"/>
    <property type="match status" value="1"/>
</dbReference>
<dbReference type="Pfam" id="PF17451">
    <property type="entry name" value="Glyco_hyd_101C"/>
    <property type="match status" value="1"/>
</dbReference>
<dbReference type="Gene3D" id="2.70.98.10">
    <property type="match status" value="1"/>
</dbReference>
<evidence type="ECO:0000313" key="6">
    <source>
        <dbReference type="EMBL" id="SNV71755.1"/>
    </source>
</evidence>
<dbReference type="Gene3D" id="2.60.120.260">
    <property type="entry name" value="Galactose-binding domain-like"/>
    <property type="match status" value="2"/>
</dbReference>
<evidence type="ECO:0000259" key="4">
    <source>
        <dbReference type="Pfam" id="PF18080"/>
    </source>
</evidence>
<feature type="domain" description="Endo-alpha-N-acetylgalactosaminidase" evidence="3">
    <location>
        <begin position="914"/>
        <end position="1100"/>
    </location>
</feature>
<dbReference type="InterPro" id="IPR049314">
    <property type="entry name" value="GH101_dom-5"/>
</dbReference>
<dbReference type="EMBL" id="LT906462">
    <property type="protein sequence ID" value="SNV71755.1"/>
    <property type="molecule type" value="Genomic_DNA"/>
</dbReference>
<dbReference type="KEGG" id="sste:SAMEA4384403_1657"/>
<dbReference type="Proteomes" id="UP000242084">
    <property type="component" value="Chromosome 1"/>
</dbReference>
<evidence type="ECO:0000259" key="2">
    <source>
        <dbReference type="Pfam" id="PF17451"/>
    </source>
</evidence>
<dbReference type="Pfam" id="PF21466">
    <property type="entry name" value="GH101_dom-5"/>
    <property type="match status" value="1"/>
</dbReference>
<dbReference type="EC" id="3.2.1.97" evidence="6"/>
<dbReference type="InterPro" id="IPR040502">
    <property type="entry name" value="GH101_dom-6"/>
</dbReference>
<dbReference type="InterPro" id="IPR025706">
    <property type="entry name" value="Endoa_GalNAc"/>
</dbReference>
<accession>A0A239ZKX9</accession>
<feature type="domain" description="Endo-alpha-N-acetylgalactosaminidase" evidence="5">
    <location>
        <begin position="767"/>
        <end position="913"/>
    </location>
</feature>
<protein>
    <submittedName>
        <fullName evidence="6">LPXTG-motif cell wall anchor domain-containing protein</fullName>
        <ecNumber evidence="6">3.2.1.97</ecNumber>
    </submittedName>
</protein>
<dbReference type="InterPro" id="IPR013780">
    <property type="entry name" value="Glyco_hydro_b"/>
</dbReference>
<feature type="domain" description="Galactose mutarotase-like fold" evidence="4">
    <location>
        <begin position="44"/>
        <end position="291"/>
    </location>
</feature>
<reference evidence="6 7" key="1">
    <citation type="submission" date="2017-06" db="EMBL/GenBank/DDBJ databases">
        <authorList>
            <consortium name="Pathogen Informatics"/>
        </authorList>
    </citation>
    <scope>NUCLEOTIDE SEQUENCE [LARGE SCALE GENOMIC DNA]</scope>
    <source>
        <strain evidence="6 7">NCTC13839</strain>
    </source>
</reference>
<keyword evidence="7" id="KW-1185">Reference proteome</keyword>
<gene>
    <name evidence="6" type="primary">spsG</name>
    <name evidence="6" type="ORF">SAMEA4384403_01657</name>
</gene>
<feature type="domain" description="Endo-alpha-N-acetylgalactosaminidase" evidence="1">
    <location>
        <begin position="292"/>
        <end position="582"/>
    </location>
</feature>
<dbReference type="Gene3D" id="2.60.40.1180">
    <property type="entry name" value="Golgi alpha-mannosidase II"/>
    <property type="match status" value="1"/>
</dbReference>
<dbReference type="InterPro" id="IPR035364">
    <property type="entry name" value="Beta_sandwich_GH101"/>
</dbReference>
<sequence length="1117" mass="126941">MDFRYKFTLLSKSLLTVTLLTVVSITYFAFSNQSIEAKSNTDTLKSNKMKVNVDRDFPRVIDYELKNGTKMDGQKKKIDKVKINGHAIVPKVSYRRLNASSAQYKLNVKDEKNKVDGDFTIEVRVSNNQLSFKVMDYKNNLDGKEKDTVIRDFEIPDHSLVSVNSSEKNATLQTTRMSNNTMKSGDKEFKVDNDFEKDFNYPMMYGFLSNSKTSAGVWTNSQYSKGTGSLDFTRLTATSQSVEQNKQVGLSSSPWILQPGPDYPDAKQQKMLPEAKVIIAEDENKDNKIDWQDGAIAYRSIMNHPKGSESVPDLVAHRISMNFGSQAQNPFLMSLDGVKKVNLNTDGLGQSIILKGYGSEGHDSGHLDYDNIGKRIGGAEDMKTLLAKGKKYGAKFGVHINASETYPEAKAFVPERLRKNKDGSYNYGWNWLDQGINIDAKYDMLHGRKDRLKAFKDKVGNDLDFIYVDVWGNGQSGDNQAWMSHQLASEIQNLGWRVAVEWGHGMEYDSTFQHWASDLTYGGYENKGINSKVARFIRNHEKDSWVGNYPSYSGAADYPLLGGYDMKDFEGWQGRNDYAEYIHNIFKTNLSTKYLQHFEVTNWKDGKPVKMSANKENVEWTPEMEVQLKNNDGDKVTVKRKSNDYEGDKENYRSRTIDLNGKRILDGDKYLIPWNWDENGKDLNNKTQKLYHFNEKGGNSTWELPNNWNAKKVKLYKLNEKGRTLVDTLSVKNGKINLNNIAANTPYVIYKDKQKQEKVNYGEGMHIKDPGFNTQSIKDWKVTGNKQDATIVKSNSSNEMLTLNNKTKDIQLTQKLTDLKPGKKYAVYVGVDNRSDAKAKLSVKADGKNYENYTKKSIAKNYVKANAHNTTKESATKGDTSYFQNMYVNFVAPSNGKAELTLSREAGEGETYFDDIRIFENNQNLYPEENVFHQDFENVPQGLFPFVVSGIEGVEDNRTHLSEKNAPYTQRGWNNKLINDVIDGNWSLKINGQVQQDKLAYQTIPQNFRFEPGKKYEVTFDYESGSDDTYAFATGHDDVDQNKEYKQDPLKGTSNNKGQRTYKTTVKGSEDGQTWIGIASTKKAPVSKGDKEEGQINFEGSKDFIMDNLKITELNKK</sequence>
<dbReference type="Pfam" id="PF17974">
    <property type="entry name" value="GalBD_like"/>
    <property type="match status" value="1"/>
</dbReference>
<dbReference type="InterPro" id="IPR040633">
    <property type="entry name" value="Gal_mutarotas_3"/>
</dbReference>
<dbReference type="RefSeq" id="WP_229726502.1">
    <property type="nucleotide sequence ID" value="NZ_BMDM01000004.1"/>
</dbReference>
<name>A0A239ZKX9_9STAP</name>
<evidence type="ECO:0000259" key="5">
    <source>
        <dbReference type="Pfam" id="PF21466"/>
    </source>
</evidence>
<keyword evidence="6" id="KW-0378">Hydrolase</keyword>
<proteinExistence type="predicted"/>
<dbReference type="AlphaFoldDB" id="A0A239ZKX9"/>
<organism evidence="6 7">
    <name type="scientific">Mammaliicoccus stepanovicii</name>
    <dbReference type="NCBI Taxonomy" id="643214"/>
    <lineage>
        <taxon>Bacteria</taxon>
        <taxon>Bacillati</taxon>
        <taxon>Bacillota</taxon>
        <taxon>Bacilli</taxon>
        <taxon>Bacillales</taxon>
        <taxon>Staphylococcaceae</taxon>
        <taxon>Mammaliicoccus</taxon>
    </lineage>
</organism>
<dbReference type="Pfam" id="PF18080">
    <property type="entry name" value="Gal_mutarotas_3"/>
    <property type="match status" value="1"/>
</dbReference>
<dbReference type="GO" id="GO:0030246">
    <property type="term" value="F:carbohydrate binding"/>
    <property type="evidence" value="ECO:0007669"/>
    <property type="project" value="InterPro"/>
</dbReference>
<keyword evidence="6" id="KW-0326">Glycosidase</keyword>
<evidence type="ECO:0000259" key="3">
    <source>
        <dbReference type="Pfam" id="PF17974"/>
    </source>
</evidence>
<dbReference type="GO" id="GO:0033926">
    <property type="term" value="F:endo-alpha-N-acetylgalactosaminidase activity"/>
    <property type="evidence" value="ECO:0007669"/>
    <property type="project" value="UniProtKB-EC"/>
</dbReference>